<evidence type="ECO:0000313" key="3">
    <source>
        <dbReference type="Proteomes" id="UP000053989"/>
    </source>
</evidence>
<protein>
    <submittedName>
        <fullName evidence="2">Uncharacterized protein</fullName>
    </submittedName>
</protein>
<dbReference type="EMBL" id="KN822046">
    <property type="protein sequence ID" value="KIM61940.1"/>
    <property type="molecule type" value="Genomic_DNA"/>
</dbReference>
<dbReference type="Proteomes" id="UP000053989">
    <property type="component" value="Unassembled WGS sequence"/>
</dbReference>
<feature type="region of interest" description="Disordered" evidence="1">
    <location>
        <begin position="296"/>
        <end position="323"/>
    </location>
</feature>
<sequence>EAVVKTGQIYAFHVDTRRLGIRKYAPYPPRNLTASLGRELEKYDQICDTIETHLLHAISVLKRDLAREEFRAREAEMAAMAAQSASNPTTSLTSDGDTSMQPPPTPVQGSPQGPMMPSRRQSAISLSSLHRPQVPLKLDLSSSSLRMTAEEVALFSKGLPSPVSLAPKSARQASAADIDLMAALAAANASTQHVDIDLTVDDSSPTMMTGINTSLGNSADKPIELDLEEFFGDGPALAEGDGLFTPTTTTDVGTSLAAGDGPHAKDTKPNDISMEILGTLTVEGGNHSTNVFGTMQGASPGEQVNSGNHHGPPGGNVSSSPASLLASFTGQSQLVPGNEHMQTPFDFTTIDLGIFGGQNSDGGLGMDMDAFLSMPHTGDQSEEQHPNP</sequence>
<dbReference type="AlphaFoldDB" id="A0A0C3DMR4"/>
<feature type="non-terminal residue" evidence="2">
    <location>
        <position position="1"/>
    </location>
</feature>
<feature type="compositionally biased region" description="Low complexity" evidence="1">
    <location>
        <begin position="304"/>
        <end position="318"/>
    </location>
</feature>
<reference evidence="3" key="2">
    <citation type="submission" date="2015-01" db="EMBL/GenBank/DDBJ databases">
        <title>Evolutionary Origins and Diversification of the Mycorrhizal Mutualists.</title>
        <authorList>
            <consortium name="DOE Joint Genome Institute"/>
            <consortium name="Mycorrhizal Genomics Consortium"/>
            <person name="Kohler A."/>
            <person name="Kuo A."/>
            <person name="Nagy L.G."/>
            <person name="Floudas D."/>
            <person name="Copeland A."/>
            <person name="Barry K.W."/>
            <person name="Cichocki N."/>
            <person name="Veneault-Fourrey C."/>
            <person name="LaButti K."/>
            <person name="Lindquist E.A."/>
            <person name="Lipzen A."/>
            <person name="Lundell T."/>
            <person name="Morin E."/>
            <person name="Murat C."/>
            <person name="Riley R."/>
            <person name="Ohm R."/>
            <person name="Sun H."/>
            <person name="Tunlid A."/>
            <person name="Henrissat B."/>
            <person name="Grigoriev I.V."/>
            <person name="Hibbett D.S."/>
            <person name="Martin F."/>
        </authorList>
    </citation>
    <scope>NUCLEOTIDE SEQUENCE [LARGE SCALE GENOMIC DNA]</scope>
    <source>
        <strain evidence="3">Foug A</strain>
    </source>
</reference>
<accession>A0A0C3DMR4</accession>
<keyword evidence="3" id="KW-1185">Reference proteome</keyword>
<dbReference type="HOGENOM" id="CLU_047740_0_0_1"/>
<evidence type="ECO:0000313" key="2">
    <source>
        <dbReference type="EMBL" id="KIM61940.1"/>
    </source>
</evidence>
<dbReference type="InParanoid" id="A0A0C3DMR4"/>
<proteinExistence type="predicted"/>
<reference evidence="2 3" key="1">
    <citation type="submission" date="2014-04" db="EMBL/GenBank/DDBJ databases">
        <authorList>
            <consortium name="DOE Joint Genome Institute"/>
            <person name="Kuo A."/>
            <person name="Kohler A."/>
            <person name="Nagy L.G."/>
            <person name="Floudas D."/>
            <person name="Copeland A."/>
            <person name="Barry K.W."/>
            <person name="Cichocki N."/>
            <person name="Veneault-Fourrey C."/>
            <person name="LaButti K."/>
            <person name="Lindquist E.A."/>
            <person name="Lipzen A."/>
            <person name="Lundell T."/>
            <person name="Morin E."/>
            <person name="Murat C."/>
            <person name="Sun H."/>
            <person name="Tunlid A."/>
            <person name="Henrissat B."/>
            <person name="Grigoriev I.V."/>
            <person name="Hibbett D.S."/>
            <person name="Martin F."/>
            <person name="Nordberg H.P."/>
            <person name="Cantor M.N."/>
            <person name="Hua S.X."/>
        </authorList>
    </citation>
    <scope>NUCLEOTIDE SEQUENCE [LARGE SCALE GENOMIC DNA]</scope>
    <source>
        <strain evidence="2 3">Foug A</strain>
    </source>
</reference>
<gene>
    <name evidence="2" type="ORF">SCLCIDRAFT_120719</name>
</gene>
<organism evidence="2 3">
    <name type="scientific">Scleroderma citrinum Foug A</name>
    <dbReference type="NCBI Taxonomy" id="1036808"/>
    <lineage>
        <taxon>Eukaryota</taxon>
        <taxon>Fungi</taxon>
        <taxon>Dikarya</taxon>
        <taxon>Basidiomycota</taxon>
        <taxon>Agaricomycotina</taxon>
        <taxon>Agaricomycetes</taxon>
        <taxon>Agaricomycetidae</taxon>
        <taxon>Boletales</taxon>
        <taxon>Sclerodermatineae</taxon>
        <taxon>Sclerodermataceae</taxon>
        <taxon>Scleroderma</taxon>
    </lineage>
</organism>
<name>A0A0C3DMR4_9AGAM</name>
<feature type="region of interest" description="Disordered" evidence="1">
    <location>
        <begin position="77"/>
        <end position="123"/>
    </location>
</feature>
<dbReference type="OrthoDB" id="3365514at2759"/>
<feature type="compositionally biased region" description="Polar residues" evidence="1">
    <location>
        <begin position="83"/>
        <end position="100"/>
    </location>
</feature>
<evidence type="ECO:0000256" key="1">
    <source>
        <dbReference type="SAM" id="MobiDB-lite"/>
    </source>
</evidence>